<keyword evidence="1" id="KW-0812">Transmembrane</keyword>
<evidence type="ECO:0000256" key="1">
    <source>
        <dbReference type="SAM" id="Phobius"/>
    </source>
</evidence>
<keyword evidence="1" id="KW-1133">Transmembrane helix</keyword>
<dbReference type="OrthoDB" id="1633380at2"/>
<feature type="transmembrane region" description="Helical" evidence="1">
    <location>
        <begin position="401"/>
        <end position="425"/>
    </location>
</feature>
<dbReference type="Pfam" id="PF07670">
    <property type="entry name" value="Gate"/>
    <property type="match status" value="1"/>
</dbReference>
<reference evidence="3 4" key="1">
    <citation type="submission" date="2019-04" db="EMBL/GenBank/DDBJ databases">
        <title>Corynebacterium endometrii sp. nov., isolated from the uterus of a cow with endometritis.</title>
        <authorList>
            <person name="Ballas P."/>
            <person name="Ruckert C."/>
            <person name="Wagener K."/>
            <person name="Drillich M."/>
            <person name="Kaempfer P."/>
            <person name="Busse H.-J."/>
            <person name="Ehling-Schulz M."/>
        </authorList>
    </citation>
    <scope>NUCLEOTIDE SEQUENCE [LARGE SCALE GENOMIC DNA]</scope>
    <source>
        <strain evidence="3 4">LMM-1653</strain>
    </source>
</reference>
<accession>A0A4P7QF89</accession>
<feature type="transmembrane region" description="Helical" evidence="1">
    <location>
        <begin position="252"/>
        <end position="271"/>
    </location>
</feature>
<organism evidence="3 4">
    <name type="scientific">Corynebacterium endometrii</name>
    <dbReference type="NCBI Taxonomy" id="2488819"/>
    <lineage>
        <taxon>Bacteria</taxon>
        <taxon>Bacillati</taxon>
        <taxon>Actinomycetota</taxon>
        <taxon>Actinomycetes</taxon>
        <taxon>Mycobacteriales</taxon>
        <taxon>Corynebacteriaceae</taxon>
        <taxon>Corynebacterium</taxon>
    </lineage>
</organism>
<feature type="transmembrane region" description="Helical" evidence="1">
    <location>
        <begin position="38"/>
        <end position="57"/>
    </location>
</feature>
<dbReference type="RefSeq" id="WP_136140964.1">
    <property type="nucleotide sequence ID" value="NZ_CP039247.1"/>
</dbReference>
<name>A0A4P7QF89_9CORY</name>
<dbReference type="InterPro" id="IPR011642">
    <property type="entry name" value="Gate_dom"/>
</dbReference>
<evidence type="ECO:0000259" key="2">
    <source>
        <dbReference type="Pfam" id="PF07670"/>
    </source>
</evidence>
<feature type="domain" description="Nucleoside transporter/FeoB GTPase Gate" evidence="2">
    <location>
        <begin position="146"/>
        <end position="246"/>
    </location>
</feature>
<protein>
    <submittedName>
        <fullName evidence="3">Nucleoside recognition</fullName>
    </submittedName>
</protein>
<dbReference type="Proteomes" id="UP000296352">
    <property type="component" value="Chromosome"/>
</dbReference>
<dbReference type="EMBL" id="CP039247">
    <property type="protein sequence ID" value="QCB28193.1"/>
    <property type="molecule type" value="Genomic_DNA"/>
</dbReference>
<evidence type="ECO:0000313" key="4">
    <source>
        <dbReference type="Proteomes" id="UP000296352"/>
    </source>
</evidence>
<dbReference type="KEGG" id="cee:CENDO_04515"/>
<proteinExistence type="predicted"/>
<gene>
    <name evidence="3" type="ORF">CENDO_04515</name>
</gene>
<feature type="transmembrane region" description="Helical" evidence="1">
    <location>
        <begin position="327"/>
        <end position="348"/>
    </location>
</feature>
<feature type="transmembrane region" description="Helical" evidence="1">
    <location>
        <begin position="144"/>
        <end position="168"/>
    </location>
</feature>
<feature type="transmembrane region" description="Helical" evidence="1">
    <location>
        <begin position="189"/>
        <end position="207"/>
    </location>
</feature>
<keyword evidence="1" id="KW-0472">Membrane</keyword>
<evidence type="ECO:0000313" key="3">
    <source>
        <dbReference type="EMBL" id="QCB28193.1"/>
    </source>
</evidence>
<dbReference type="AlphaFoldDB" id="A0A4P7QF89"/>
<feature type="transmembrane region" description="Helical" evidence="1">
    <location>
        <begin position="222"/>
        <end position="240"/>
    </location>
</feature>
<feature type="transmembrane region" description="Helical" evidence="1">
    <location>
        <begin position="106"/>
        <end position="124"/>
    </location>
</feature>
<sequence>MPSDKITAGNGSAERKANAVGYLADDHEIPRVRGVWRLFVYSAIGAVVFFLPVTYKGTKSIPLDHMVTAVKEYLPELVPWFILALAAYGTIRSIAHKNWQDGPMQAIFVVANVVGLVISFLMVIDKLPWVLGDEDLVPFLWDSIAVSVGLIVPIGSAFLALLIGYGFLEFIGVFMQPIMKPVWRTPGRSAIDAVASFVGSYSLGILITDRVYQNGGYTAREAAIIATGFSTVSAAFMVIVAKTLGLMDIWGLYFAVSLIVTFIVTAITVRIPPLSTVPDDYFEGSEPSPERVVKGNRIREAWREAMMALEQAPSLGKAISENLPDGIRLAGAIVPSIMSIGLAGLLLAKFTPVFDWLGYLFYPFAWVVRLPEPLMAGKASAMGIAEMFLPATEVADQESLVLRFVIGVVSVSAIIFFSALVPCIMATKIPVKITHMVVIWFERVALTILIATPIAYLLL</sequence>
<keyword evidence="4" id="KW-1185">Reference proteome</keyword>
<feature type="transmembrane region" description="Helical" evidence="1">
    <location>
        <begin position="77"/>
        <end position="94"/>
    </location>
</feature>
<feature type="transmembrane region" description="Helical" evidence="1">
    <location>
        <begin position="437"/>
        <end position="458"/>
    </location>
</feature>